<evidence type="ECO:0000259" key="3">
    <source>
        <dbReference type="Pfam" id="PF01408"/>
    </source>
</evidence>
<dbReference type="PANTHER" id="PTHR43708:SF5">
    <property type="entry name" value="CONSERVED EXPRESSED OXIDOREDUCTASE (EUROFUNG)-RELATED"/>
    <property type="match status" value="1"/>
</dbReference>
<feature type="domain" description="GFO/IDH/MocA-like oxidoreductase" evidence="4">
    <location>
        <begin position="128"/>
        <end position="241"/>
    </location>
</feature>
<dbReference type="InterPro" id="IPR000683">
    <property type="entry name" value="Gfo/Idh/MocA-like_OxRdtase_N"/>
</dbReference>
<proteinExistence type="inferred from homology"/>
<comment type="similarity">
    <text evidence="1">Belongs to the Gfo/Idh/MocA family.</text>
</comment>
<dbReference type="InterPro" id="IPR055170">
    <property type="entry name" value="GFO_IDH_MocA-like_dom"/>
</dbReference>
<sequence length="356" mass="38835">MRIGLVGYGHGGRFFHAPLLSSLPGATFVGVVTRSPERRQLLAAEHPNVPAFDSIGQLVEAGIDVLVVSTPLKGRPALVLDGIEHGVAVVSDKPFAADAQQAQTLITMAERQGVRLSVYQNRRWDSDFLTVRKLIESGALGQVTRFESRIERYSPQSVNNGSGGGFLRDLGSHLVDQALLLFGPVTQVYAELEYLEKGQTYDNGFFMSLTHANGVTSHLGGSCLQNTPGPRFRVTGTQGCYSVDGLDGQEALALAGLSPKSEGERWGVEEHRRWGWFEQGEVRERVPSERGCWNQFYLQLQTSLQSGGPLPVEARDALAATRVLDAARLSAERHQVVELGQFDHRGIKSELNSKTG</sequence>
<gene>
    <name evidence="5" type="ORF">BK666_06170</name>
</gene>
<dbReference type="InterPro" id="IPR036291">
    <property type="entry name" value="NAD(P)-bd_dom_sf"/>
</dbReference>
<evidence type="ECO:0000313" key="6">
    <source>
        <dbReference type="Proteomes" id="UP000285349"/>
    </source>
</evidence>
<accession>A0A423KCJ7</accession>
<protein>
    <submittedName>
        <fullName evidence="5">Oxidoreductase</fullName>
    </submittedName>
</protein>
<dbReference type="PANTHER" id="PTHR43708">
    <property type="entry name" value="CONSERVED EXPRESSED OXIDOREDUCTASE (EUROFUNG)"/>
    <property type="match status" value="1"/>
</dbReference>
<dbReference type="Pfam" id="PF01408">
    <property type="entry name" value="GFO_IDH_MocA"/>
    <property type="match status" value="1"/>
</dbReference>
<organism evidence="5 6">
    <name type="scientific">Pseudomonas frederiksbergensis</name>
    <dbReference type="NCBI Taxonomy" id="104087"/>
    <lineage>
        <taxon>Bacteria</taxon>
        <taxon>Pseudomonadati</taxon>
        <taxon>Pseudomonadota</taxon>
        <taxon>Gammaproteobacteria</taxon>
        <taxon>Pseudomonadales</taxon>
        <taxon>Pseudomonadaceae</taxon>
        <taxon>Pseudomonas</taxon>
    </lineage>
</organism>
<reference evidence="5 6" key="1">
    <citation type="submission" date="2016-10" db="EMBL/GenBank/DDBJ databases">
        <title>Comparative genome analysis of multiple Pseudomonas spp. focuses on biocontrol and plant growth promoting traits.</title>
        <authorList>
            <person name="Tao X.-Y."/>
            <person name="Taylor C.G."/>
        </authorList>
    </citation>
    <scope>NUCLEOTIDE SEQUENCE [LARGE SCALE GENOMIC DNA]</scope>
    <source>
        <strain evidence="5 6">37A10</strain>
    </source>
</reference>
<evidence type="ECO:0000256" key="1">
    <source>
        <dbReference type="ARBA" id="ARBA00010928"/>
    </source>
</evidence>
<dbReference type="Gene3D" id="3.30.360.10">
    <property type="entry name" value="Dihydrodipicolinate Reductase, domain 2"/>
    <property type="match status" value="1"/>
</dbReference>
<evidence type="ECO:0000259" key="4">
    <source>
        <dbReference type="Pfam" id="PF22725"/>
    </source>
</evidence>
<dbReference type="OrthoDB" id="9774191at2"/>
<dbReference type="EMBL" id="MOBQ01000007">
    <property type="protein sequence ID" value="RON49996.1"/>
    <property type="molecule type" value="Genomic_DNA"/>
</dbReference>
<dbReference type="Pfam" id="PF22725">
    <property type="entry name" value="GFO_IDH_MocA_C3"/>
    <property type="match status" value="1"/>
</dbReference>
<evidence type="ECO:0000256" key="2">
    <source>
        <dbReference type="ARBA" id="ARBA00023002"/>
    </source>
</evidence>
<dbReference type="InterPro" id="IPR051317">
    <property type="entry name" value="Gfo/Idh/MocA_oxidoreduct"/>
</dbReference>
<dbReference type="RefSeq" id="WP_123508823.1">
    <property type="nucleotide sequence ID" value="NZ_MOBQ01000007.1"/>
</dbReference>
<dbReference type="Gene3D" id="3.40.50.720">
    <property type="entry name" value="NAD(P)-binding Rossmann-like Domain"/>
    <property type="match status" value="1"/>
</dbReference>
<dbReference type="SUPFAM" id="SSF51735">
    <property type="entry name" value="NAD(P)-binding Rossmann-fold domains"/>
    <property type="match status" value="1"/>
</dbReference>
<dbReference type="GO" id="GO:0016491">
    <property type="term" value="F:oxidoreductase activity"/>
    <property type="evidence" value="ECO:0007669"/>
    <property type="project" value="UniProtKB-KW"/>
</dbReference>
<dbReference type="GO" id="GO:0000166">
    <property type="term" value="F:nucleotide binding"/>
    <property type="evidence" value="ECO:0007669"/>
    <property type="project" value="InterPro"/>
</dbReference>
<dbReference type="SUPFAM" id="SSF55347">
    <property type="entry name" value="Glyceraldehyde-3-phosphate dehydrogenase-like, C-terminal domain"/>
    <property type="match status" value="1"/>
</dbReference>
<name>A0A423KCJ7_9PSED</name>
<dbReference type="AlphaFoldDB" id="A0A423KCJ7"/>
<keyword evidence="2" id="KW-0560">Oxidoreductase</keyword>
<dbReference type="Proteomes" id="UP000285349">
    <property type="component" value="Unassembled WGS sequence"/>
</dbReference>
<evidence type="ECO:0000313" key="5">
    <source>
        <dbReference type="EMBL" id="RON49996.1"/>
    </source>
</evidence>
<comment type="caution">
    <text evidence="5">The sequence shown here is derived from an EMBL/GenBank/DDBJ whole genome shotgun (WGS) entry which is preliminary data.</text>
</comment>
<feature type="domain" description="Gfo/Idh/MocA-like oxidoreductase N-terminal" evidence="3">
    <location>
        <begin position="1"/>
        <end position="119"/>
    </location>
</feature>